<accession>A0A4S8IDD5</accession>
<protein>
    <submittedName>
        <fullName evidence="1">Uncharacterized protein</fullName>
    </submittedName>
</protein>
<comment type="caution">
    <text evidence="1">The sequence shown here is derived from an EMBL/GenBank/DDBJ whole genome shotgun (WGS) entry which is preliminary data.</text>
</comment>
<dbReference type="Proteomes" id="UP000317650">
    <property type="component" value="Chromosome 9"/>
</dbReference>
<reference evidence="1 2" key="1">
    <citation type="journal article" date="2019" name="Nat. Plants">
        <title>Genome sequencing of Musa balbisiana reveals subgenome evolution and function divergence in polyploid bananas.</title>
        <authorList>
            <person name="Yao X."/>
        </authorList>
    </citation>
    <scope>NUCLEOTIDE SEQUENCE [LARGE SCALE GENOMIC DNA]</scope>
    <source>
        <strain evidence="2">cv. DH-PKW</strain>
        <tissue evidence="1">Leaves</tissue>
    </source>
</reference>
<keyword evidence="2" id="KW-1185">Reference proteome</keyword>
<proteinExistence type="predicted"/>
<dbReference type="AlphaFoldDB" id="A0A4S8IDD5"/>
<dbReference type="EMBL" id="PYDT01000010">
    <property type="protein sequence ID" value="THU46157.1"/>
    <property type="molecule type" value="Genomic_DNA"/>
</dbReference>
<evidence type="ECO:0000313" key="2">
    <source>
        <dbReference type="Proteomes" id="UP000317650"/>
    </source>
</evidence>
<gene>
    <name evidence="1" type="ORF">C4D60_Mb09t01990</name>
</gene>
<evidence type="ECO:0000313" key="1">
    <source>
        <dbReference type="EMBL" id="THU46157.1"/>
    </source>
</evidence>
<organism evidence="1 2">
    <name type="scientific">Musa balbisiana</name>
    <name type="common">Banana</name>
    <dbReference type="NCBI Taxonomy" id="52838"/>
    <lineage>
        <taxon>Eukaryota</taxon>
        <taxon>Viridiplantae</taxon>
        <taxon>Streptophyta</taxon>
        <taxon>Embryophyta</taxon>
        <taxon>Tracheophyta</taxon>
        <taxon>Spermatophyta</taxon>
        <taxon>Magnoliopsida</taxon>
        <taxon>Liliopsida</taxon>
        <taxon>Zingiberales</taxon>
        <taxon>Musaceae</taxon>
        <taxon>Musa</taxon>
    </lineage>
</organism>
<sequence>MGERRVARLRPVTTTSFTSAITEGAQGTHRGLRRALSERRLHLLGSARFPTHLRITGPATRAVIGGHVGPDVVDLREQSATWQTSDAIVRCGVEVEQTGDPLEAHPVSFILSSPSLPPYFSTSLPAACPALVLQLPPFLLRPFSEFNRSAAPPLTCLPPLPSSAPLLTTPPPINILY</sequence>
<name>A0A4S8IDD5_MUSBA</name>